<keyword evidence="1" id="KW-0175">Coiled coil</keyword>
<proteinExistence type="predicted"/>
<evidence type="ECO:0000313" key="2">
    <source>
        <dbReference type="EMBL" id="SEE43839.1"/>
    </source>
</evidence>
<dbReference type="SUPFAM" id="SSF46689">
    <property type="entry name" value="Homeodomain-like"/>
    <property type="match status" value="1"/>
</dbReference>
<feature type="coiled-coil region" evidence="1">
    <location>
        <begin position="78"/>
        <end position="105"/>
    </location>
</feature>
<keyword evidence="2" id="KW-0371">Homeobox</keyword>
<evidence type="ECO:0000313" key="3">
    <source>
        <dbReference type="Proteomes" id="UP000198992"/>
    </source>
</evidence>
<dbReference type="AlphaFoldDB" id="A0A1H5IU91"/>
<keyword evidence="2" id="KW-0238">DNA-binding</keyword>
<dbReference type="InterPro" id="IPR009057">
    <property type="entry name" value="Homeodomain-like_sf"/>
</dbReference>
<accession>A0A1H5IU91</accession>
<protein>
    <submittedName>
        <fullName evidence="2">Homeodomain-like domain-containing protein</fullName>
    </submittedName>
</protein>
<sequence length="124" mass="14114">MRRHSTDEISSKVKQAEELMARGQSQAQACKVLGVSVMTFHRWRKQEAARGHHPNGTVTELAARSDDRDGIPHVHNRIDELRLENERLRRIVTDLLLEKMKIEEKLALRSSGGNGLPRRGEVQS</sequence>
<organism evidence="2 3">
    <name type="scientific">Bradyrhizobium erythrophlei</name>
    <dbReference type="NCBI Taxonomy" id="1437360"/>
    <lineage>
        <taxon>Bacteria</taxon>
        <taxon>Pseudomonadati</taxon>
        <taxon>Pseudomonadota</taxon>
        <taxon>Alphaproteobacteria</taxon>
        <taxon>Hyphomicrobiales</taxon>
        <taxon>Nitrobacteraceae</taxon>
        <taxon>Bradyrhizobium</taxon>
    </lineage>
</organism>
<reference evidence="2 3" key="1">
    <citation type="submission" date="2016-10" db="EMBL/GenBank/DDBJ databases">
        <authorList>
            <person name="de Groot N.N."/>
        </authorList>
    </citation>
    <scope>NUCLEOTIDE SEQUENCE [LARGE SCALE GENOMIC DNA]</scope>
    <source>
        <strain evidence="2 3">MT12</strain>
    </source>
</reference>
<dbReference type="OrthoDB" id="9809060at2"/>
<evidence type="ECO:0000256" key="1">
    <source>
        <dbReference type="SAM" id="Coils"/>
    </source>
</evidence>
<dbReference type="Proteomes" id="UP000198992">
    <property type="component" value="Unassembled WGS sequence"/>
</dbReference>
<dbReference type="GO" id="GO:0003677">
    <property type="term" value="F:DNA binding"/>
    <property type="evidence" value="ECO:0007669"/>
    <property type="project" value="UniProtKB-KW"/>
</dbReference>
<name>A0A1H5IU91_9BRAD</name>
<gene>
    <name evidence="2" type="ORF">SAMN05444164_8102</name>
</gene>
<dbReference type="RefSeq" id="WP_092125207.1">
    <property type="nucleotide sequence ID" value="NZ_FNTH01000001.1"/>
</dbReference>
<dbReference type="EMBL" id="FNTH01000001">
    <property type="protein sequence ID" value="SEE43839.1"/>
    <property type="molecule type" value="Genomic_DNA"/>
</dbReference>
<dbReference type="Pfam" id="PF13384">
    <property type="entry name" value="HTH_23"/>
    <property type="match status" value="1"/>
</dbReference>